<dbReference type="Proteomes" id="UP000248272">
    <property type="component" value="Unassembled WGS sequence"/>
</dbReference>
<name>A0A2Z6UL66_MICAE</name>
<gene>
    <name evidence="1" type="ORF">MSj_00046</name>
</gene>
<accession>A0A2Z6UL66</accession>
<reference evidence="1 2" key="1">
    <citation type="journal article" date="2018" name="Front. Microbiol.">
        <title>Adaptation of the Freshwater Bloom-Forming Cyanobacterium Microcystis aeruginosa to Brackish Water Is Driven by Recent Horizontal Transfer of Sucrose Genes.</title>
        <authorList>
            <person name="Tanabe Y."/>
            <person name="Hodoki Y."/>
            <person name="Sano T."/>
            <person name="Tada K."/>
            <person name="Watanabe M.M."/>
        </authorList>
    </citation>
    <scope>NUCLEOTIDE SEQUENCE [LARGE SCALE GENOMIC DNA]</scope>
    <source>
        <strain evidence="1 2">Sj</strain>
    </source>
</reference>
<evidence type="ECO:0000313" key="2">
    <source>
        <dbReference type="Proteomes" id="UP000248272"/>
    </source>
</evidence>
<dbReference type="InterPro" id="IPR020346">
    <property type="entry name" value="Uncharacterised_15.3kDa"/>
</dbReference>
<comment type="caution">
    <text evidence="1">The sequence shown here is derived from an EMBL/GenBank/DDBJ whole genome shotgun (WGS) entry which is preliminary data.</text>
</comment>
<dbReference type="EMBL" id="BDSG01000001">
    <property type="protein sequence ID" value="GBL08573.1"/>
    <property type="molecule type" value="Genomic_DNA"/>
</dbReference>
<protein>
    <submittedName>
        <fullName evidence="1">Uncharacterized protein</fullName>
    </submittedName>
</protein>
<sequence length="113" mass="12840">MSNFEELKAALKDKWLDYYQINQAWIKVFTTATNSWINTPDGGKRPSSHLILGVATALETQLFMWMSPFCVLSNDSNKLVDALGLNFGPEIELEKREEERAKIQEAEAIPYTA</sequence>
<evidence type="ECO:0000313" key="1">
    <source>
        <dbReference type="EMBL" id="GBL08573.1"/>
    </source>
</evidence>
<dbReference type="Pfam" id="PF17265">
    <property type="entry name" value="DUF5331"/>
    <property type="match status" value="1"/>
</dbReference>
<dbReference type="RefSeq" id="WP_253256796.1">
    <property type="nucleotide sequence ID" value="NZ_BDSG01000001.1"/>
</dbReference>
<proteinExistence type="predicted"/>
<organism evidence="1 2">
    <name type="scientific">Microcystis aeruginosa Sj</name>
    <dbReference type="NCBI Taxonomy" id="1979544"/>
    <lineage>
        <taxon>Bacteria</taxon>
        <taxon>Bacillati</taxon>
        <taxon>Cyanobacteriota</taxon>
        <taxon>Cyanophyceae</taxon>
        <taxon>Oscillatoriophycideae</taxon>
        <taxon>Chroococcales</taxon>
        <taxon>Microcystaceae</taxon>
        <taxon>Microcystis</taxon>
    </lineage>
</organism>
<dbReference type="AlphaFoldDB" id="A0A2Z6UL66"/>